<dbReference type="SUPFAM" id="SSF100879">
    <property type="entry name" value="Lesion bypass DNA polymerase (Y-family), little finger domain"/>
    <property type="match status" value="1"/>
</dbReference>
<dbReference type="GO" id="GO:0042276">
    <property type="term" value="P:error-prone translesion synthesis"/>
    <property type="evidence" value="ECO:0007669"/>
    <property type="project" value="TreeGrafter"/>
</dbReference>
<accession>A0A0M2NRY6</accession>
<sequence length="423" mass="48504">MYEFYDYNLLEERDILCIDQKSFFASVSCIQKGLDPMKEKLAVVADTKRQGSVVLAATGPLKAIGIKTGSRLFEIPHRNDIYIINPSMRKYLEVSVAISKIALRYVAPEDLHQYSIDEFFMDVTNSYHRFSSTIQSFCKKLQYEILEETGIQCSIGIGSNMLLSKVAMDIEAKHTDDFIAEWRYQDVSHKLWPISPLSKFWGISRKTEAKMNKRGIFTIGDLAHYPYQYLKRDFGTVGVDLHLHANGIDQSRIRDKYSVVNPSICKSQILMRDYHYDEAKIVMQELIEDVASRVRARNKLAKTIHFSFGYSDQGGVQKQYTLEDPTNLDGTIFKVVEYLADKLCDPTMLYRTVSISLTQFIDERNTQLNLFIDEYERKRNEKLAKTIDALHQKFGKGIVSKAISYTDAGTKHGRLGLMAGHKM</sequence>
<comment type="caution">
    <text evidence="7">The sequence shown here is derived from an EMBL/GenBank/DDBJ whole genome shotgun (WGS) entry which is preliminary data.</text>
</comment>
<dbReference type="Pfam" id="PF11799">
    <property type="entry name" value="IMS_C"/>
    <property type="match status" value="1"/>
</dbReference>
<evidence type="ECO:0000256" key="5">
    <source>
        <dbReference type="ARBA" id="ARBA00023204"/>
    </source>
</evidence>
<protein>
    <submittedName>
        <fullName evidence="7">DNA polymerase IV</fullName>
    </submittedName>
</protein>
<dbReference type="GO" id="GO:0003684">
    <property type="term" value="F:damaged DNA binding"/>
    <property type="evidence" value="ECO:0007669"/>
    <property type="project" value="InterPro"/>
</dbReference>
<dbReference type="InterPro" id="IPR050116">
    <property type="entry name" value="DNA_polymerase-Y"/>
</dbReference>
<evidence type="ECO:0000256" key="3">
    <source>
        <dbReference type="ARBA" id="ARBA00022763"/>
    </source>
</evidence>
<dbReference type="Gene3D" id="1.10.150.20">
    <property type="entry name" value="5' to 3' exonuclease, C-terminal subdomain"/>
    <property type="match status" value="1"/>
</dbReference>
<dbReference type="Pfam" id="PF00817">
    <property type="entry name" value="IMS"/>
    <property type="match status" value="1"/>
</dbReference>
<comment type="similarity">
    <text evidence="1">Belongs to the DNA polymerase type-Y family.</text>
</comment>
<evidence type="ECO:0000313" key="7">
    <source>
        <dbReference type="EMBL" id="KKI62797.1"/>
    </source>
</evidence>
<dbReference type="GO" id="GO:0009432">
    <property type="term" value="P:SOS response"/>
    <property type="evidence" value="ECO:0007669"/>
    <property type="project" value="TreeGrafter"/>
</dbReference>
<dbReference type="Pfam" id="PF11798">
    <property type="entry name" value="IMS_HHH"/>
    <property type="match status" value="1"/>
</dbReference>
<dbReference type="Gene3D" id="3.30.70.270">
    <property type="match status" value="1"/>
</dbReference>
<evidence type="ECO:0000256" key="4">
    <source>
        <dbReference type="ARBA" id="ARBA00022932"/>
    </source>
</evidence>
<keyword evidence="4" id="KW-0808">Transferase</keyword>
<dbReference type="GeneID" id="58097630"/>
<dbReference type="SUPFAM" id="SSF56672">
    <property type="entry name" value="DNA/RNA polymerases"/>
    <property type="match status" value="1"/>
</dbReference>
<dbReference type="InterPro" id="IPR043128">
    <property type="entry name" value="Rev_trsase/Diguanyl_cyclase"/>
</dbReference>
<dbReference type="PANTHER" id="PTHR11076:SF35">
    <property type="entry name" value="DNA REPAIR PROTEIN HOMOLOG YOBH"/>
    <property type="match status" value="1"/>
</dbReference>
<dbReference type="PROSITE" id="PS50173">
    <property type="entry name" value="UMUC"/>
    <property type="match status" value="1"/>
</dbReference>
<organism evidence="7 8">
    <name type="scientific">Staphylococcus cohnii subsp. cohnii</name>
    <dbReference type="NCBI Taxonomy" id="74704"/>
    <lineage>
        <taxon>Bacteria</taxon>
        <taxon>Bacillati</taxon>
        <taxon>Bacillota</taxon>
        <taxon>Bacilli</taxon>
        <taxon>Bacillales</taxon>
        <taxon>Staphylococcaceae</taxon>
        <taxon>Staphylococcus</taxon>
        <taxon>Staphylococcus cohnii species complex</taxon>
    </lineage>
</organism>
<dbReference type="Proteomes" id="UP000034455">
    <property type="component" value="Unassembled WGS sequence"/>
</dbReference>
<evidence type="ECO:0000256" key="2">
    <source>
        <dbReference type="ARBA" id="ARBA00022457"/>
    </source>
</evidence>
<dbReference type="InterPro" id="IPR043502">
    <property type="entry name" value="DNA/RNA_pol_sf"/>
</dbReference>
<feature type="domain" description="UmuC" evidence="6">
    <location>
        <begin position="15"/>
        <end position="204"/>
    </location>
</feature>
<dbReference type="EMBL" id="LAKJ01000030">
    <property type="protein sequence ID" value="KKI62797.1"/>
    <property type="molecule type" value="Genomic_DNA"/>
</dbReference>
<dbReference type="InterPro" id="IPR001126">
    <property type="entry name" value="UmuC"/>
</dbReference>
<reference evidence="7 8" key="1">
    <citation type="submission" date="2015-03" db="EMBL/GenBank/DDBJ databases">
        <title>Genome Assembly of Staphylococcus cohnii subsp. cohnii strain G22B2.</title>
        <authorList>
            <person name="Nair G."/>
            <person name="Kaur G."/>
            <person name="Khatri I."/>
            <person name="Singh N.K."/>
            <person name="Sathyabama S."/>
            <person name="Maurya S.K."/>
            <person name="Subramanian S."/>
            <person name="Agrewala J.N."/>
            <person name="Mayilraj S."/>
        </authorList>
    </citation>
    <scope>NUCLEOTIDE SEQUENCE [LARGE SCALE GENOMIC DNA]</scope>
    <source>
        <strain evidence="7 8">G22B2</strain>
    </source>
</reference>
<dbReference type="Gene3D" id="3.40.1170.60">
    <property type="match status" value="1"/>
</dbReference>
<dbReference type="AlphaFoldDB" id="A0A0M2NRY6"/>
<dbReference type="GO" id="GO:0006281">
    <property type="term" value="P:DNA repair"/>
    <property type="evidence" value="ECO:0007669"/>
    <property type="project" value="UniProtKB-KW"/>
</dbReference>
<dbReference type="InterPro" id="IPR036775">
    <property type="entry name" value="DNA_pol_Y-fam_lit_finger_sf"/>
</dbReference>
<keyword evidence="5" id="KW-0234">DNA repair</keyword>
<evidence type="ECO:0000313" key="8">
    <source>
        <dbReference type="Proteomes" id="UP000034455"/>
    </source>
</evidence>
<dbReference type="InterPro" id="IPR024728">
    <property type="entry name" value="PolY_HhH_motif"/>
</dbReference>
<gene>
    <name evidence="7" type="ORF">UF66_1864</name>
</gene>
<dbReference type="GO" id="GO:0005829">
    <property type="term" value="C:cytosol"/>
    <property type="evidence" value="ECO:0007669"/>
    <property type="project" value="TreeGrafter"/>
</dbReference>
<name>A0A0M2NRY6_STACC</name>
<keyword evidence="2" id="KW-0515">Mutator protein</keyword>
<keyword evidence="4" id="KW-0548">Nucleotidyltransferase</keyword>
<dbReference type="Gene3D" id="3.30.1490.100">
    <property type="entry name" value="DNA polymerase, Y-family, little finger domain"/>
    <property type="match status" value="1"/>
</dbReference>
<evidence type="ECO:0000259" key="6">
    <source>
        <dbReference type="PROSITE" id="PS50173"/>
    </source>
</evidence>
<dbReference type="GO" id="GO:0003887">
    <property type="term" value="F:DNA-directed DNA polymerase activity"/>
    <property type="evidence" value="ECO:0007669"/>
    <property type="project" value="UniProtKB-KW"/>
</dbReference>
<keyword evidence="3" id="KW-0227">DNA damage</keyword>
<dbReference type="PATRIC" id="fig|74704.6.peg.1909"/>
<dbReference type="CDD" id="cd01700">
    <property type="entry name" value="PolY_Pol_V_umuC"/>
    <property type="match status" value="1"/>
</dbReference>
<dbReference type="InterPro" id="IPR017961">
    <property type="entry name" value="DNA_pol_Y-fam_little_finger"/>
</dbReference>
<keyword evidence="4" id="KW-0239">DNA-directed DNA polymerase</keyword>
<proteinExistence type="inferred from homology"/>
<dbReference type="PANTHER" id="PTHR11076">
    <property type="entry name" value="DNA REPAIR POLYMERASE UMUC / TRANSFERASE FAMILY MEMBER"/>
    <property type="match status" value="1"/>
</dbReference>
<dbReference type="RefSeq" id="WP_019468750.1">
    <property type="nucleotide sequence ID" value="NZ_BKAS01000020.1"/>
</dbReference>
<evidence type="ECO:0000256" key="1">
    <source>
        <dbReference type="ARBA" id="ARBA00010945"/>
    </source>
</evidence>